<reference evidence="1" key="1">
    <citation type="journal article" date="2018" name="Aquaculture">
        <title>Complete genome sequence of a white spot syndrome virus associated with a disease incursion in Australia.</title>
        <authorList>
            <person name="Oakey J."/>
            <person name="Smith C.S."/>
        </authorList>
    </citation>
    <scope>NUCLEOTIDE SEQUENCE [LARGE SCALE GENOMIC DNA]</scope>
    <source>
        <strain evidence="1">WSSV-AU</strain>
    </source>
</reference>
<protein>
    <submittedName>
        <fullName evidence="1">ORF923</fullName>
    </submittedName>
</protein>
<organism evidence="1">
    <name type="scientific">White spot syndrome virus</name>
    <dbReference type="NCBI Taxonomy" id="342409"/>
    <lineage>
        <taxon>Viruses</taxon>
        <taxon>Viruses incertae sedis</taxon>
        <taxon>Naldaviricetes</taxon>
        <taxon>Nimaviridae</taxon>
        <taxon>Whispovirus</taxon>
    </lineage>
</organism>
<dbReference type="Proteomes" id="UP000267516">
    <property type="component" value="Segment"/>
</dbReference>
<accession>A0A2D3I5V7</accession>
<proteinExistence type="predicted"/>
<sequence length="85" mass="9106">MYRLLIESESSKSVLADLCTIPCSGSVFPLDVGRLRRLRIAALAAETPPSFNKWLIPLTGAEIAPIRPVISGRTGETMARAASPP</sequence>
<dbReference type="EMBL" id="MF768985">
    <property type="protein sequence ID" value="ATU83776.1"/>
    <property type="molecule type" value="Genomic_DNA"/>
</dbReference>
<name>A0A2D3I5V7_9VIRU</name>
<evidence type="ECO:0000313" key="1">
    <source>
        <dbReference type="EMBL" id="ATU83776.1"/>
    </source>
</evidence>